<reference evidence="1 2" key="1">
    <citation type="submission" date="2024-04" db="EMBL/GenBank/DDBJ databases">
        <authorList>
            <person name="Waldvogel A.-M."/>
            <person name="Schoenle A."/>
        </authorList>
    </citation>
    <scope>NUCLEOTIDE SEQUENCE [LARGE SCALE GENOMIC DNA]</scope>
</reference>
<protein>
    <submittedName>
        <fullName evidence="1">Uncharacterized protein</fullName>
    </submittedName>
</protein>
<gene>
    <name evidence="1" type="ORF">KC01_LOCUS37646</name>
</gene>
<evidence type="ECO:0000313" key="1">
    <source>
        <dbReference type="EMBL" id="CAL1611193.1"/>
    </source>
</evidence>
<name>A0AAV2MCV2_KNICA</name>
<dbReference type="EMBL" id="OZ035829">
    <property type="protein sequence ID" value="CAL1611193.1"/>
    <property type="molecule type" value="Genomic_DNA"/>
</dbReference>
<accession>A0AAV2MCV2</accession>
<organism evidence="1 2">
    <name type="scientific">Knipowitschia caucasica</name>
    <name type="common">Caucasian dwarf goby</name>
    <name type="synonym">Pomatoschistus caucasicus</name>
    <dbReference type="NCBI Taxonomy" id="637954"/>
    <lineage>
        <taxon>Eukaryota</taxon>
        <taxon>Metazoa</taxon>
        <taxon>Chordata</taxon>
        <taxon>Craniata</taxon>
        <taxon>Vertebrata</taxon>
        <taxon>Euteleostomi</taxon>
        <taxon>Actinopterygii</taxon>
        <taxon>Neopterygii</taxon>
        <taxon>Teleostei</taxon>
        <taxon>Neoteleostei</taxon>
        <taxon>Acanthomorphata</taxon>
        <taxon>Gobiaria</taxon>
        <taxon>Gobiiformes</taxon>
        <taxon>Gobioidei</taxon>
        <taxon>Gobiidae</taxon>
        <taxon>Gobiinae</taxon>
        <taxon>Knipowitschia</taxon>
    </lineage>
</organism>
<sequence>MGARSDGRSAPLLAPTPCCLHLLLQEDGWGRCQCAQLQREARGCDYVTCLHRRAGAVMYGPSAASPLISFIYPMINIQS</sequence>
<dbReference type="AlphaFoldDB" id="A0AAV2MCV2"/>
<keyword evidence="2" id="KW-1185">Reference proteome</keyword>
<proteinExistence type="predicted"/>
<evidence type="ECO:0000313" key="2">
    <source>
        <dbReference type="Proteomes" id="UP001497482"/>
    </source>
</evidence>
<dbReference type="Proteomes" id="UP001497482">
    <property type="component" value="Chromosome 7"/>
</dbReference>